<evidence type="ECO:0000256" key="4">
    <source>
        <dbReference type="ARBA" id="ARBA00023098"/>
    </source>
</evidence>
<dbReference type="SUPFAM" id="SSF56801">
    <property type="entry name" value="Acetyl-CoA synthetase-like"/>
    <property type="match status" value="1"/>
</dbReference>
<reference evidence="6" key="1">
    <citation type="submission" date="2011-08" db="EMBL/GenBank/DDBJ databases">
        <title>Complete sequence of chromosome of Streptomyces violaceusniger Tu 4113.</title>
        <authorList>
            <consortium name="US DOE Joint Genome Institute"/>
            <person name="Lucas S."/>
            <person name="Han J."/>
            <person name="Lapidus A."/>
            <person name="Cheng J.-F."/>
            <person name="Goodwin L."/>
            <person name="Pitluck S."/>
            <person name="Peters L."/>
            <person name="Ivanova N."/>
            <person name="Daligault H."/>
            <person name="Detter J.C."/>
            <person name="Han C."/>
            <person name="Tapia R."/>
            <person name="Land M."/>
            <person name="Hauser L."/>
            <person name="Kyrpides N."/>
            <person name="Ivanova N."/>
            <person name="Pagani I."/>
            <person name="Hagen A."/>
            <person name="Katz L."/>
            <person name="Fiedler H.-P."/>
            <person name="Keasling J."/>
            <person name="Fortman J."/>
            <person name="Woyke T."/>
        </authorList>
    </citation>
    <scope>NUCLEOTIDE SEQUENCE [LARGE SCALE GENOMIC DNA]</scope>
    <source>
        <strain evidence="6">Tu 4113</strain>
    </source>
</reference>
<sequence>MLSVAAILGDSARRHPHRLAIVEGDIRLARHPAIAEVSVVGVPDDVKGEEVCAAVVLRADLRVPSAEEVIAWSRERLGGHKYPRKVVFMTALPLGPTGKVSKRELRKTCS</sequence>
<evidence type="ECO:0000256" key="2">
    <source>
        <dbReference type="ARBA" id="ARBA00022598"/>
    </source>
</evidence>
<dbReference type="KEGG" id="svl:Strvi_6188"/>
<organism evidence="6 7">
    <name type="scientific">Streptomyces violaceusniger (strain Tu 4113)</name>
    <dbReference type="NCBI Taxonomy" id="653045"/>
    <lineage>
        <taxon>Bacteria</taxon>
        <taxon>Bacillati</taxon>
        <taxon>Actinomycetota</taxon>
        <taxon>Actinomycetes</taxon>
        <taxon>Kitasatosporales</taxon>
        <taxon>Streptomycetaceae</taxon>
        <taxon>Streptomyces</taxon>
        <taxon>Streptomyces violaceusniger group</taxon>
    </lineage>
</organism>
<dbReference type="GO" id="GO:0016874">
    <property type="term" value="F:ligase activity"/>
    <property type="evidence" value="ECO:0007669"/>
    <property type="project" value="UniProtKB-KW"/>
</dbReference>
<keyword evidence="4" id="KW-0443">Lipid metabolism</keyword>
<evidence type="ECO:0000313" key="6">
    <source>
        <dbReference type="EMBL" id="AEM85669.1"/>
    </source>
</evidence>
<proteinExistence type="inferred from homology"/>
<dbReference type="AlphaFoldDB" id="G2P808"/>
<dbReference type="GO" id="GO:0006631">
    <property type="term" value="P:fatty acid metabolic process"/>
    <property type="evidence" value="ECO:0007669"/>
    <property type="project" value="UniProtKB-KW"/>
</dbReference>
<feature type="domain" description="AMP-binding enzyme C-terminal" evidence="5">
    <location>
        <begin position="28"/>
        <end position="99"/>
    </location>
</feature>
<keyword evidence="3" id="KW-0276">Fatty acid metabolism</keyword>
<keyword evidence="2" id="KW-0436">Ligase</keyword>
<dbReference type="Pfam" id="PF13193">
    <property type="entry name" value="AMP-binding_C"/>
    <property type="match status" value="1"/>
</dbReference>
<dbReference type="RefSeq" id="WP_014059154.1">
    <property type="nucleotide sequence ID" value="NC_015957.1"/>
</dbReference>
<dbReference type="Gene3D" id="3.30.300.30">
    <property type="match status" value="1"/>
</dbReference>
<keyword evidence="7" id="KW-1185">Reference proteome</keyword>
<gene>
    <name evidence="6" type="ORF">Strvi_6188</name>
</gene>
<name>G2P808_STRV4</name>
<evidence type="ECO:0000256" key="1">
    <source>
        <dbReference type="ARBA" id="ARBA00006432"/>
    </source>
</evidence>
<comment type="similarity">
    <text evidence="1">Belongs to the ATP-dependent AMP-binding enzyme family.</text>
</comment>
<dbReference type="eggNOG" id="COG0318">
    <property type="taxonomic scope" value="Bacteria"/>
</dbReference>
<dbReference type="PANTHER" id="PTHR43859:SF4">
    <property type="entry name" value="BUTANOATE--COA LIGASE AAE1-RELATED"/>
    <property type="match status" value="1"/>
</dbReference>
<dbReference type="Proteomes" id="UP000008703">
    <property type="component" value="Chromosome"/>
</dbReference>
<protein>
    <recommendedName>
        <fullName evidence="5">AMP-binding enzyme C-terminal domain-containing protein</fullName>
    </recommendedName>
</protein>
<dbReference type="HOGENOM" id="CLU_2169746_0_0_11"/>
<evidence type="ECO:0000256" key="3">
    <source>
        <dbReference type="ARBA" id="ARBA00022832"/>
    </source>
</evidence>
<evidence type="ECO:0000259" key="5">
    <source>
        <dbReference type="Pfam" id="PF13193"/>
    </source>
</evidence>
<dbReference type="InterPro" id="IPR025110">
    <property type="entry name" value="AMP-bd_C"/>
</dbReference>
<dbReference type="EMBL" id="CP002994">
    <property type="protein sequence ID" value="AEM85669.1"/>
    <property type="molecule type" value="Genomic_DNA"/>
</dbReference>
<dbReference type="PANTHER" id="PTHR43859">
    <property type="entry name" value="ACYL-ACTIVATING ENZYME"/>
    <property type="match status" value="1"/>
</dbReference>
<dbReference type="InterPro" id="IPR045851">
    <property type="entry name" value="AMP-bd_C_sf"/>
</dbReference>
<accession>G2P808</accession>
<evidence type="ECO:0000313" key="7">
    <source>
        <dbReference type="Proteomes" id="UP000008703"/>
    </source>
</evidence>